<evidence type="ECO:0000313" key="3">
    <source>
        <dbReference type="EMBL" id="MBP2620338.1"/>
    </source>
</evidence>
<keyword evidence="4" id="KW-1185">Reference proteome</keyword>
<dbReference type="Pfam" id="PF18106">
    <property type="entry name" value="Rol_Rep_N"/>
    <property type="match status" value="1"/>
</dbReference>
<dbReference type="Proteomes" id="UP001519349">
    <property type="component" value="Unassembled WGS sequence"/>
</dbReference>
<feature type="domain" description="Replication initiation protein-like C-terminal" evidence="1">
    <location>
        <begin position="180"/>
        <end position="381"/>
    </location>
</feature>
<evidence type="ECO:0000259" key="1">
    <source>
        <dbReference type="Pfam" id="PF02486"/>
    </source>
</evidence>
<dbReference type="InterPro" id="IPR003491">
    <property type="entry name" value="REP-like_C"/>
</dbReference>
<organism evidence="3 4">
    <name type="scientific">Streptococcus panodentis</name>
    <dbReference type="NCBI Taxonomy" id="1581472"/>
    <lineage>
        <taxon>Bacteria</taxon>
        <taxon>Bacillati</taxon>
        <taxon>Bacillota</taxon>
        <taxon>Bacilli</taxon>
        <taxon>Lactobacillales</taxon>
        <taxon>Streptococcaceae</taxon>
        <taxon>Streptococcus</taxon>
    </lineage>
</organism>
<feature type="domain" description="Rolling Circle replication initiation protein N-terminal" evidence="2">
    <location>
        <begin position="70"/>
        <end position="159"/>
    </location>
</feature>
<keyword evidence="3" id="KW-0648">Protein biosynthesis</keyword>
<sequence>MKEIETKDMERLRLYLGFSKKEFSKLLTVSPATYNRYLGKDTVPFKKVGLPLQELLALNKETSVRLTGRIDYIRFRFRTLDWLGVIDEVFGLKKKPFIQYDFGRYGYSAFENFNFINVYHSEKDSEMGTLVEMTGRGCREFEWYLENEQNGRTWQEVLEAALAYAKRKSKSPEEAADFLKITRLDVSLDETYNKEEGNYNLYQLKEKKERGLIQSKMRSFKFIDGETQNRADGCSVYFGSRQSAVLLNFYEKDFEQVRQSKVSLDTIRELYGYKNRYEVRMFGDKSHDFLLEWCYQREDMARKAVGVINDKLHVYARKGKRLVLDPDWYKLMGSLKACQFVTAPQEVAIAEKQYRWYERVVAGTRKFLEEVEAVTGSGRLAEIEAYAEIPEKRLKELEWLQDGSKEVAV</sequence>
<reference evidence="3 4" key="1">
    <citation type="submission" date="2018-05" db="EMBL/GenBank/DDBJ databases">
        <title>Draft genome sequence of Streptococcus panodentis CCUG 70867T.</title>
        <authorList>
            <person name="Salva-Serra F."/>
            <person name="Mendez V."/>
            <person name="Jaen-Luchoro D."/>
            <person name="Gonzales-Siles L."/>
            <person name="Karlsson R."/>
            <person name="Engstrom-Jakobsson H."/>
            <person name="Busquets A."/>
            <person name="Gomila M."/>
            <person name="Pineiro-Iglesias B."/>
            <person name="Bennasar-Figueras A."/>
            <person name="Seeger M."/>
            <person name="Moore E."/>
        </authorList>
    </citation>
    <scope>NUCLEOTIDE SEQUENCE [LARGE SCALE GENOMIC DNA]</scope>
    <source>
        <strain evidence="3 4">CCUG 70867</strain>
    </source>
</reference>
<dbReference type="GO" id="GO:0003743">
    <property type="term" value="F:translation initiation factor activity"/>
    <property type="evidence" value="ECO:0007669"/>
    <property type="project" value="UniProtKB-KW"/>
</dbReference>
<evidence type="ECO:0000259" key="2">
    <source>
        <dbReference type="Pfam" id="PF18106"/>
    </source>
</evidence>
<keyword evidence="3" id="KW-0396">Initiation factor</keyword>
<proteinExistence type="predicted"/>
<dbReference type="Pfam" id="PF02486">
    <property type="entry name" value="Rep_trans"/>
    <property type="match status" value="1"/>
</dbReference>
<evidence type="ECO:0000313" key="4">
    <source>
        <dbReference type="Proteomes" id="UP001519349"/>
    </source>
</evidence>
<comment type="caution">
    <text evidence="3">The sequence shown here is derived from an EMBL/GenBank/DDBJ whole genome shotgun (WGS) entry which is preliminary data.</text>
</comment>
<accession>A0ABS5AUU4</accession>
<name>A0ABS5AUU4_9STRE</name>
<gene>
    <name evidence="3" type="ORF">DHL47_03115</name>
</gene>
<dbReference type="RefSeq" id="WP_209550851.1">
    <property type="nucleotide sequence ID" value="NZ_QFAY01000004.1"/>
</dbReference>
<protein>
    <submittedName>
        <fullName evidence="3">Replication initiation factor domain-containing protein</fullName>
    </submittedName>
</protein>
<dbReference type="InterPro" id="IPR040819">
    <property type="entry name" value="Rol_Rep_N"/>
</dbReference>
<dbReference type="EMBL" id="QFAY01000004">
    <property type="protein sequence ID" value="MBP2620338.1"/>
    <property type="molecule type" value="Genomic_DNA"/>
</dbReference>